<keyword evidence="10" id="KW-1185">Reference proteome</keyword>
<dbReference type="Pfam" id="PF00856">
    <property type="entry name" value="SET"/>
    <property type="match status" value="1"/>
</dbReference>
<dbReference type="PROSITE" id="PS50280">
    <property type="entry name" value="SET"/>
    <property type="match status" value="1"/>
</dbReference>
<protein>
    <recommendedName>
        <fullName evidence="8">SET domain-containing protein</fullName>
    </recommendedName>
</protein>
<evidence type="ECO:0000256" key="7">
    <source>
        <dbReference type="ARBA" id="ARBA00022833"/>
    </source>
</evidence>
<comment type="subcellular location">
    <subcellularLocation>
        <location evidence="1">Chromosome</location>
    </subcellularLocation>
</comment>
<dbReference type="PANTHER" id="PTHR46223:SF3">
    <property type="entry name" value="HISTONE-LYSINE N-METHYLTRANSFERASE SET-23"/>
    <property type="match status" value="1"/>
</dbReference>
<keyword evidence="6" id="KW-0479">Metal-binding</keyword>
<dbReference type="InterPro" id="IPR050973">
    <property type="entry name" value="H3K9_Histone-Lys_N-MTase"/>
</dbReference>
<keyword evidence="2" id="KW-0158">Chromosome</keyword>
<feature type="domain" description="SET" evidence="8">
    <location>
        <begin position="1"/>
        <end position="96"/>
    </location>
</feature>
<evidence type="ECO:0000256" key="4">
    <source>
        <dbReference type="ARBA" id="ARBA00022679"/>
    </source>
</evidence>
<dbReference type="PANTHER" id="PTHR46223">
    <property type="entry name" value="HISTONE-LYSINE N-METHYLTRANSFERASE SUV39H"/>
    <property type="match status" value="1"/>
</dbReference>
<evidence type="ECO:0000256" key="2">
    <source>
        <dbReference type="ARBA" id="ARBA00022454"/>
    </source>
</evidence>
<organism evidence="9 10">
    <name type="scientific">Phlebiopsis gigantea (strain 11061_1 CR5-6)</name>
    <name type="common">White-rot fungus</name>
    <name type="synonym">Peniophora gigantea</name>
    <dbReference type="NCBI Taxonomy" id="745531"/>
    <lineage>
        <taxon>Eukaryota</taxon>
        <taxon>Fungi</taxon>
        <taxon>Dikarya</taxon>
        <taxon>Basidiomycota</taxon>
        <taxon>Agaricomycotina</taxon>
        <taxon>Agaricomycetes</taxon>
        <taxon>Polyporales</taxon>
        <taxon>Phanerochaetaceae</taxon>
        <taxon>Phlebiopsis</taxon>
    </lineage>
</organism>
<evidence type="ECO:0000259" key="8">
    <source>
        <dbReference type="PROSITE" id="PS50280"/>
    </source>
</evidence>
<accession>A0A0C3RUT5</accession>
<proteinExistence type="predicted"/>
<keyword evidence="4" id="KW-0808">Transferase</keyword>
<dbReference type="AlphaFoldDB" id="A0A0C3RUT5"/>
<dbReference type="GO" id="GO:0032259">
    <property type="term" value="P:methylation"/>
    <property type="evidence" value="ECO:0007669"/>
    <property type="project" value="UniProtKB-KW"/>
</dbReference>
<dbReference type="InterPro" id="IPR046341">
    <property type="entry name" value="SET_dom_sf"/>
</dbReference>
<dbReference type="InterPro" id="IPR001214">
    <property type="entry name" value="SET_dom"/>
</dbReference>
<dbReference type="EMBL" id="KN840560">
    <property type="protein sequence ID" value="KIP04851.1"/>
    <property type="molecule type" value="Genomic_DNA"/>
</dbReference>
<evidence type="ECO:0000256" key="5">
    <source>
        <dbReference type="ARBA" id="ARBA00022691"/>
    </source>
</evidence>
<evidence type="ECO:0000256" key="1">
    <source>
        <dbReference type="ARBA" id="ARBA00004286"/>
    </source>
</evidence>
<dbReference type="STRING" id="745531.A0A0C3RUT5"/>
<dbReference type="Proteomes" id="UP000053257">
    <property type="component" value="Unassembled WGS sequence"/>
</dbReference>
<dbReference type="Gene3D" id="2.170.270.10">
    <property type="entry name" value="SET domain"/>
    <property type="match status" value="1"/>
</dbReference>
<dbReference type="HOGENOM" id="CLU_020840_7_1_1"/>
<reference evidence="9 10" key="1">
    <citation type="journal article" date="2014" name="PLoS Genet.">
        <title>Analysis of the Phlebiopsis gigantea genome, transcriptome and secretome provides insight into its pioneer colonization strategies of wood.</title>
        <authorList>
            <person name="Hori C."/>
            <person name="Ishida T."/>
            <person name="Igarashi K."/>
            <person name="Samejima M."/>
            <person name="Suzuki H."/>
            <person name="Master E."/>
            <person name="Ferreira P."/>
            <person name="Ruiz-Duenas F.J."/>
            <person name="Held B."/>
            <person name="Canessa P."/>
            <person name="Larrondo L.F."/>
            <person name="Schmoll M."/>
            <person name="Druzhinina I.S."/>
            <person name="Kubicek C.P."/>
            <person name="Gaskell J.A."/>
            <person name="Kersten P."/>
            <person name="St John F."/>
            <person name="Glasner J."/>
            <person name="Sabat G."/>
            <person name="Splinter BonDurant S."/>
            <person name="Syed K."/>
            <person name="Yadav J."/>
            <person name="Mgbeahuruike A.C."/>
            <person name="Kovalchuk A."/>
            <person name="Asiegbu F.O."/>
            <person name="Lackner G."/>
            <person name="Hoffmeister D."/>
            <person name="Rencoret J."/>
            <person name="Gutierrez A."/>
            <person name="Sun H."/>
            <person name="Lindquist E."/>
            <person name="Barry K."/>
            <person name="Riley R."/>
            <person name="Grigoriev I.V."/>
            <person name="Henrissat B."/>
            <person name="Kues U."/>
            <person name="Berka R.M."/>
            <person name="Martinez A.T."/>
            <person name="Covert S.F."/>
            <person name="Blanchette R.A."/>
            <person name="Cullen D."/>
        </authorList>
    </citation>
    <scope>NUCLEOTIDE SEQUENCE [LARGE SCALE GENOMIC DNA]</scope>
    <source>
        <strain evidence="9 10">11061_1 CR5-6</strain>
    </source>
</reference>
<keyword evidence="5" id="KW-0949">S-adenosyl-L-methionine</keyword>
<evidence type="ECO:0000313" key="9">
    <source>
        <dbReference type="EMBL" id="KIP04851.1"/>
    </source>
</evidence>
<dbReference type="GO" id="GO:0008168">
    <property type="term" value="F:methyltransferase activity"/>
    <property type="evidence" value="ECO:0007669"/>
    <property type="project" value="UniProtKB-KW"/>
</dbReference>
<keyword evidence="3" id="KW-0489">Methyltransferase</keyword>
<evidence type="ECO:0000256" key="3">
    <source>
        <dbReference type="ARBA" id="ARBA00022603"/>
    </source>
</evidence>
<evidence type="ECO:0000256" key="6">
    <source>
        <dbReference type="ARBA" id="ARBA00022723"/>
    </source>
</evidence>
<dbReference type="GO" id="GO:0046872">
    <property type="term" value="F:metal ion binding"/>
    <property type="evidence" value="ECO:0007669"/>
    <property type="project" value="UniProtKB-KW"/>
</dbReference>
<sequence length="165" mass="19036">MTAGRKYEEFGRTYLFNIDGHHVTKWQEYHGKKPEAAYCIDAYHVGNFTRYLNHSCDPNCGIVPCYINEANIEKGLLTIWTVRDVVEGEELCFSYFGQPDEDDFRPMVSTPQMRARSLTNLDVQTKQEKAKLVKIRSLCQCKATRCTGRMWKFNADEEGTSDSDD</sequence>
<dbReference type="SUPFAM" id="SSF82199">
    <property type="entry name" value="SET domain"/>
    <property type="match status" value="1"/>
</dbReference>
<evidence type="ECO:0000313" key="10">
    <source>
        <dbReference type="Proteomes" id="UP000053257"/>
    </source>
</evidence>
<dbReference type="GO" id="GO:0005694">
    <property type="term" value="C:chromosome"/>
    <property type="evidence" value="ECO:0007669"/>
    <property type="project" value="UniProtKB-SubCell"/>
</dbReference>
<name>A0A0C3RUT5_PHLG1</name>
<gene>
    <name evidence="9" type="ORF">PHLGIDRAFT_75200</name>
</gene>
<keyword evidence="7" id="KW-0862">Zinc</keyword>
<dbReference type="OrthoDB" id="308383at2759"/>